<name>A0A090PZZ8_9FLAO</name>
<dbReference type="Proteomes" id="UP000029221">
    <property type="component" value="Unassembled WGS sequence"/>
</dbReference>
<keyword evidence="1" id="KW-0812">Transmembrane</keyword>
<protein>
    <submittedName>
        <fullName evidence="2">Uncharacterized protein</fullName>
    </submittedName>
</protein>
<dbReference type="STRING" id="319236.BST91_08150"/>
<gene>
    <name evidence="2" type="ORF">JCM19294_1932</name>
</gene>
<keyword evidence="3" id="KW-1185">Reference proteome</keyword>
<keyword evidence="1" id="KW-0472">Membrane</keyword>
<keyword evidence="1" id="KW-1133">Transmembrane helix</keyword>
<reference evidence="2" key="1">
    <citation type="journal article" date="2014" name="Genome Announc.">
        <title>Draft Genome Sequences of Marine Flavobacterium Nonlabens Strains NR17, NR24, NR27, NR32, NR33, and Ara13.</title>
        <authorList>
            <person name="Nakanishi M."/>
            <person name="Meirelles P."/>
            <person name="Suzuki R."/>
            <person name="Takatani N."/>
            <person name="Mino S."/>
            <person name="Suda W."/>
            <person name="Oshima K."/>
            <person name="Hattori M."/>
            <person name="Ohkuma M."/>
            <person name="Hosokawa M."/>
            <person name="Miyashita K."/>
            <person name="Thompson F.L."/>
            <person name="Niwa A."/>
            <person name="Sawabe T."/>
            <person name="Sawabe T."/>
        </authorList>
    </citation>
    <scope>NUCLEOTIDE SEQUENCE [LARGE SCALE GENOMIC DNA]</scope>
    <source>
        <strain evidence="2">JCM 19294</strain>
    </source>
</reference>
<organism evidence="2 3">
    <name type="scientific">Nonlabens tegetincola</name>
    <dbReference type="NCBI Taxonomy" id="323273"/>
    <lineage>
        <taxon>Bacteria</taxon>
        <taxon>Pseudomonadati</taxon>
        <taxon>Bacteroidota</taxon>
        <taxon>Flavobacteriia</taxon>
        <taxon>Flavobacteriales</taxon>
        <taxon>Flavobacteriaceae</taxon>
        <taxon>Nonlabens</taxon>
    </lineage>
</organism>
<evidence type="ECO:0000313" key="2">
    <source>
        <dbReference type="EMBL" id="GAK96419.1"/>
    </source>
</evidence>
<proteinExistence type="predicted"/>
<dbReference type="EMBL" id="BBML01000002">
    <property type="protein sequence ID" value="GAK96419.1"/>
    <property type="molecule type" value="Genomic_DNA"/>
</dbReference>
<dbReference type="eggNOG" id="ENOG5032YSV">
    <property type="taxonomic scope" value="Bacteria"/>
</dbReference>
<evidence type="ECO:0000256" key="1">
    <source>
        <dbReference type="SAM" id="Phobius"/>
    </source>
</evidence>
<dbReference type="RefSeq" id="WP_042277706.1">
    <property type="nucleotide sequence ID" value="NZ_BBML01000002.1"/>
</dbReference>
<sequence length="89" mass="10277">MKTIRILKRSLSITGLVLTLPIIGMVFSKEVNWDLLDFLVMGVMLFTTSVLLHYIWFSHTSSKWRYGLIVLALIAFFLLWIELAVGIFN</sequence>
<comment type="caution">
    <text evidence="2">The sequence shown here is derived from an EMBL/GenBank/DDBJ whole genome shotgun (WGS) entry which is preliminary data.</text>
</comment>
<dbReference type="AlphaFoldDB" id="A0A090PZZ8"/>
<accession>A0A090PZZ8</accession>
<feature type="transmembrane region" description="Helical" evidence="1">
    <location>
        <begin position="38"/>
        <end position="56"/>
    </location>
</feature>
<evidence type="ECO:0000313" key="3">
    <source>
        <dbReference type="Proteomes" id="UP000029221"/>
    </source>
</evidence>
<feature type="transmembrane region" description="Helical" evidence="1">
    <location>
        <begin position="68"/>
        <end position="88"/>
    </location>
</feature>